<dbReference type="EMBL" id="JBHSML010000013">
    <property type="protein sequence ID" value="MFC5518071.1"/>
    <property type="molecule type" value="Genomic_DNA"/>
</dbReference>
<dbReference type="Proteomes" id="UP001596150">
    <property type="component" value="Unassembled WGS sequence"/>
</dbReference>
<evidence type="ECO:0000313" key="1">
    <source>
        <dbReference type="EMBL" id="MFC5518071.1"/>
    </source>
</evidence>
<gene>
    <name evidence="1" type="ORF">ACFPP9_19990</name>
</gene>
<evidence type="ECO:0000313" key="2">
    <source>
        <dbReference type="Proteomes" id="UP001596150"/>
    </source>
</evidence>
<reference evidence="2" key="1">
    <citation type="journal article" date="2019" name="Int. J. Syst. Evol. Microbiol.">
        <title>The Global Catalogue of Microorganisms (GCM) 10K type strain sequencing project: providing services to taxonomists for standard genome sequencing and annotation.</title>
        <authorList>
            <consortium name="The Broad Institute Genomics Platform"/>
            <consortium name="The Broad Institute Genome Sequencing Center for Infectious Disease"/>
            <person name="Wu L."/>
            <person name="Ma J."/>
        </authorList>
    </citation>
    <scope>NUCLEOTIDE SEQUENCE [LARGE SCALE GENOMIC DNA]</scope>
    <source>
        <strain evidence="2">KACC 12633</strain>
    </source>
</reference>
<proteinExistence type="predicted"/>
<organism evidence="1 2">
    <name type="scientific">Kaistia terrae</name>
    <dbReference type="NCBI Taxonomy" id="537017"/>
    <lineage>
        <taxon>Bacteria</taxon>
        <taxon>Pseudomonadati</taxon>
        <taxon>Pseudomonadota</taxon>
        <taxon>Alphaproteobacteria</taxon>
        <taxon>Hyphomicrobiales</taxon>
        <taxon>Kaistiaceae</taxon>
        <taxon>Kaistia</taxon>
    </lineage>
</organism>
<protein>
    <submittedName>
        <fullName evidence="1">Uncharacterized protein</fullName>
    </submittedName>
</protein>
<name>A0ABW0PZP2_9HYPH</name>
<dbReference type="RefSeq" id="WP_266343754.1">
    <property type="nucleotide sequence ID" value="NZ_JAPKNH010000003.1"/>
</dbReference>
<sequence>MHRPWFPPDLDAAPQARMNAYLYHLSMIDRRDREMRYEKFRAIDPRNEHQAIGYQHLIDERNLTLKPVRPWRRYTDLGTGTARGRSDMPDGATGASALPDRALFDESLYLALNPDVRRDVAKGDLNSGWDHFERHGAREGRNWRSRPNFTGLDFGAIFRGWREAKS</sequence>
<accession>A0ABW0PZP2</accession>
<comment type="caution">
    <text evidence="1">The sequence shown here is derived from an EMBL/GenBank/DDBJ whole genome shotgun (WGS) entry which is preliminary data.</text>
</comment>
<keyword evidence="2" id="KW-1185">Reference proteome</keyword>